<dbReference type="Proteomes" id="UP001188597">
    <property type="component" value="Unassembled WGS sequence"/>
</dbReference>
<keyword evidence="1" id="KW-0863">Zinc-finger</keyword>
<reference evidence="3" key="1">
    <citation type="submission" date="2022-12" db="EMBL/GenBank/DDBJ databases">
        <title>Draft genome assemblies for two species of Escallonia (Escalloniales).</title>
        <authorList>
            <person name="Chanderbali A."/>
            <person name="Dervinis C."/>
            <person name="Anghel I."/>
            <person name="Soltis D."/>
            <person name="Soltis P."/>
            <person name="Zapata F."/>
        </authorList>
    </citation>
    <scope>NUCLEOTIDE SEQUENCE</scope>
    <source>
        <strain evidence="3">UCBG64.0493</strain>
        <tissue evidence="3">Leaf</tissue>
    </source>
</reference>
<keyword evidence="4" id="KW-1185">Reference proteome</keyword>
<sequence length="1046" mass="117289">MGQLDDLKSGSSSAYSEIKEQYTRVGGVAVEFCVHIKRNDILDEILSRFVSAEHKETFLELLEPYILKDMLGSLPPEVLFNVICLCSCFSSLYPKEIILIVTTTFWVKVMQALVEHYSMKGWLQRVEQCVLHMDISSLDFNQHRLYGALIYLFNKGLDDFRAPLEELLVVLRNSERESAAGLGYRILVYLKYCFSGLSFPPGHGKISPTRLPSLRTELLQFLLEESNAPNSADITSLSSIRAYPNLYHLLELDTEAALDVLRCAFVEDELPNSGSPLRESANSIADSPNVVVKAMKEDDLMVEDENFVQKIVDALSVILDTSFIQADRSTSSVDAKSEAIWPSKDGIGHVIEFIGYYVSCERANVTKVILSQILEYLTSEISIPSVSGKGADTSKRRERQVLALLEVVPETDWEASCLLHLCEKAQFYQVCGFIHSIRHQYVAALDSYMKDVDEPIHAFSFIDHTLLQPSNSEQRPPSSLLLTISMEIVNTLSELHSHPESLFLYLKTVVEVHSSGTLSFSSLRKIDTLDVLGGRSARDKFDRIEAYLKRISEFPKFLRNHSVDITDEMIELYLELLCRYERSSVLKFLETFESYRVEHCLRLCQEYGIIDAAAFLLERVGIVGNALSLTLSGLNDKFIMLDAAVGALVSDNGVEPLHTVLKNKEVNDILDIVHACIGLCQRNSPRLDPGESEFLWFQLLDSFCEPLMESCDAKRSSVVENQMGTLVESLGSQDDGEVCKITWKLTKSHNGAHILRKLFSMFIKKIVEGMIGYVRLPTIMLKLLSDNGSQEFGDFKLTILEMLGTYDFERRILDTAKSLIEDDTFYTMSLLKKGASHGFSPRSLLCCICSCLLSKTSSGSTIRVFNCGHAIHLQCELQEKEASRSGSSAGCPICMPKKRAQRSKNKSVLAENGLVSKSLTKHQLSHGNMALPPYENDTFDSSYSSISRFDILTNLQKDHKLIQVENMPQLRLAPPAVYHEKVKKGVSMLTGDSSSGSAKVEKTNKSRQLRELKVKGSSLRFPPLKSNIFGAFSFMLRSVCLSENCF</sequence>
<dbReference type="InterPro" id="IPR025941">
    <property type="entry name" value="Vps8_central_dom"/>
</dbReference>
<dbReference type="InterPro" id="IPR001841">
    <property type="entry name" value="Znf_RING"/>
</dbReference>
<evidence type="ECO:0000256" key="1">
    <source>
        <dbReference type="PROSITE-ProRule" id="PRU00175"/>
    </source>
</evidence>
<evidence type="ECO:0000313" key="3">
    <source>
        <dbReference type="EMBL" id="KAK3033781.1"/>
    </source>
</evidence>
<dbReference type="Pfam" id="PF23556">
    <property type="entry name" value="TPR_Vps41"/>
    <property type="match status" value="1"/>
</dbReference>
<dbReference type="EMBL" id="JAVXUP010000223">
    <property type="protein sequence ID" value="KAK3033781.1"/>
    <property type="molecule type" value="Genomic_DNA"/>
</dbReference>
<feature type="domain" description="RING-type" evidence="2">
    <location>
        <begin position="846"/>
        <end position="894"/>
    </location>
</feature>
<accession>A0AA89BJA7</accession>
<dbReference type="GO" id="GO:0005770">
    <property type="term" value="C:late endosome"/>
    <property type="evidence" value="ECO:0007669"/>
    <property type="project" value="TreeGrafter"/>
</dbReference>
<keyword evidence="1" id="KW-0862">Zinc</keyword>
<comment type="caution">
    <text evidence="3">The sequence shown here is derived from an EMBL/GenBank/DDBJ whole genome shotgun (WGS) entry which is preliminary data.</text>
</comment>
<dbReference type="Pfam" id="PF12816">
    <property type="entry name" value="TPR_Vps8"/>
    <property type="match status" value="1"/>
</dbReference>
<dbReference type="AlphaFoldDB" id="A0AA89BJA7"/>
<dbReference type="GO" id="GO:0008270">
    <property type="term" value="F:zinc ion binding"/>
    <property type="evidence" value="ECO:0007669"/>
    <property type="project" value="UniProtKB-KW"/>
</dbReference>
<protein>
    <recommendedName>
        <fullName evidence="2">RING-type domain-containing protein</fullName>
    </recommendedName>
</protein>
<dbReference type="PROSITE" id="PS50089">
    <property type="entry name" value="ZF_RING_2"/>
    <property type="match status" value="1"/>
</dbReference>
<gene>
    <name evidence="3" type="ORF">RJ639_034223</name>
</gene>
<dbReference type="PANTHER" id="PTHR12616:SF8">
    <property type="entry name" value="VACUOLAR PROTEIN SORTING-ASSOCIATED PROTEIN 8 HOMOLOG"/>
    <property type="match status" value="1"/>
</dbReference>
<dbReference type="PANTHER" id="PTHR12616">
    <property type="entry name" value="VACUOLAR PROTEIN SORTING VPS41"/>
    <property type="match status" value="1"/>
</dbReference>
<organism evidence="3 4">
    <name type="scientific">Escallonia herrerae</name>
    <dbReference type="NCBI Taxonomy" id="1293975"/>
    <lineage>
        <taxon>Eukaryota</taxon>
        <taxon>Viridiplantae</taxon>
        <taxon>Streptophyta</taxon>
        <taxon>Embryophyta</taxon>
        <taxon>Tracheophyta</taxon>
        <taxon>Spermatophyta</taxon>
        <taxon>Magnoliopsida</taxon>
        <taxon>eudicotyledons</taxon>
        <taxon>Gunneridae</taxon>
        <taxon>Pentapetalae</taxon>
        <taxon>asterids</taxon>
        <taxon>campanulids</taxon>
        <taxon>Escalloniales</taxon>
        <taxon>Escalloniaceae</taxon>
        <taxon>Escallonia</taxon>
    </lineage>
</organism>
<evidence type="ECO:0000259" key="2">
    <source>
        <dbReference type="PROSITE" id="PS50089"/>
    </source>
</evidence>
<keyword evidence="1" id="KW-0479">Metal-binding</keyword>
<dbReference type="GO" id="GO:0030897">
    <property type="term" value="C:HOPS complex"/>
    <property type="evidence" value="ECO:0007669"/>
    <property type="project" value="TreeGrafter"/>
</dbReference>
<name>A0AA89BJA7_9ASTE</name>
<evidence type="ECO:0000313" key="4">
    <source>
        <dbReference type="Proteomes" id="UP001188597"/>
    </source>
</evidence>
<dbReference type="GO" id="GO:0006623">
    <property type="term" value="P:protein targeting to vacuole"/>
    <property type="evidence" value="ECO:0007669"/>
    <property type="project" value="InterPro"/>
</dbReference>
<dbReference type="GO" id="GO:0034058">
    <property type="term" value="P:endosomal vesicle fusion"/>
    <property type="evidence" value="ECO:0007669"/>
    <property type="project" value="TreeGrafter"/>
</dbReference>
<dbReference type="SUPFAM" id="SSF57850">
    <property type="entry name" value="RING/U-box"/>
    <property type="match status" value="1"/>
</dbReference>
<dbReference type="InterPro" id="IPR045111">
    <property type="entry name" value="Vps41/Vps8"/>
</dbReference>
<proteinExistence type="predicted"/>